<accession>A0A3N7HVC6</accession>
<dbReference type="RefSeq" id="WP_124540216.1">
    <property type="nucleotide sequence ID" value="NZ_QUSW01000002.1"/>
</dbReference>
<dbReference type="Proteomes" id="UP000267464">
    <property type="component" value="Unassembled WGS sequence"/>
</dbReference>
<protein>
    <submittedName>
        <fullName evidence="2">Uncharacterized protein</fullName>
    </submittedName>
</protein>
<dbReference type="EMBL" id="QUSW01000002">
    <property type="protein sequence ID" value="RQP25306.1"/>
    <property type="molecule type" value="Genomic_DNA"/>
</dbReference>
<gene>
    <name evidence="2" type="ORF">DZC73_10785</name>
</gene>
<comment type="caution">
    <text evidence="2">The sequence shown here is derived from an EMBL/GenBank/DDBJ whole genome shotgun (WGS) entry which is preliminary data.</text>
</comment>
<evidence type="ECO:0000256" key="1">
    <source>
        <dbReference type="SAM" id="MobiDB-lite"/>
    </source>
</evidence>
<dbReference type="AlphaFoldDB" id="A0A3N7HVC6"/>
<organism evidence="2 3">
    <name type="scientific">Piscinibacter terrae</name>
    <dbReference type="NCBI Taxonomy" id="2496871"/>
    <lineage>
        <taxon>Bacteria</taxon>
        <taxon>Pseudomonadati</taxon>
        <taxon>Pseudomonadota</taxon>
        <taxon>Betaproteobacteria</taxon>
        <taxon>Burkholderiales</taxon>
        <taxon>Sphaerotilaceae</taxon>
        <taxon>Piscinibacter</taxon>
    </lineage>
</organism>
<proteinExistence type="predicted"/>
<name>A0A3N7HVC6_9BURK</name>
<reference evidence="2 3" key="1">
    <citation type="submission" date="2018-08" db="EMBL/GenBank/DDBJ databases">
        <authorList>
            <person name="Khan S.A."/>
            <person name="Jeon C.O."/>
            <person name="Chun B.H."/>
            <person name="Jeong S.E."/>
        </authorList>
    </citation>
    <scope>NUCLEOTIDE SEQUENCE [LARGE SCALE GENOMIC DNA]</scope>
    <source>
        <strain evidence="2 3">S-16</strain>
    </source>
</reference>
<evidence type="ECO:0000313" key="2">
    <source>
        <dbReference type="EMBL" id="RQP25306.1"/>
    </source>
</evidence>
<reference evidence="2 3" key="2">
    <citation type="submission" date="2018-12" db="EMBL/GenBank/DDBJ databases">
        <title>Rhizobacter gummiphilus sp. nov., a rubber-degrading bacterium isolated from the soil of a botanical garden in Japan.</title>
        <authorList>
            <person name="Shunsuke S.S."/>
        </authorList>
    </citation>
    <scope>NUCLEOTIDE SEQUENCE [LARGE SCALE GENOMIC DNA]</scope>
    <source>
        <strain evidence="2 3">S-16</strain>
    </source>
</reference>
<evidence type="ECO:0000313" key="3">
    <source>
        <dbReference type="Proteomes" id="UP000267464"/>
    </source>
</evidence>
<sequence length="70" mass="7797">MEAPRVTGSDGSEKELELAIRTLAATIREAGECMLDLEQALIKLRMARDPRMMSSVGSESNDCLKRAMRR</sequence>
<feature type="region of interest" description="Disordered" evidence="1">
    <location>
        <begin position="51"/>
        <end position="70"/>
    </location>
</feature>
<keyword evidence="3" id="KW-1185">Reference proteome</keyword>